<dbReference type="PROSITE" id="PS51525">
    <property type="entry name" value="NET"/>
    <property type="match status" value="1"/>
</dbReference>
<proteinExistence type="predicted"/>
<keyword evidence="2" id="KW-0804">Transcription</keyword>
<accession>A0A0A9HGI7</accession>
<dbReference type="InterPro" id="IPR027353">
    <property type="entry name" value="NET_dom"/>
</dbReference>
<feature type="domain" description="NET" evidence="3">
    <location>
        <begin position="145"/>
        <end position="223"/>
    </location>
</feature>
<dbReference type="Gene3D" id="1.20.1270.220">
    <property type="match status" value="1"/>
</dbReference>
<evidence type="ECO:0000259" key="3">
    <source>
        <dbReference type="PROSITE" id="PS51525"/>
    </source>
</evidence>
<dbReference type="EMBL" id="GBRH01161621">
    <property type="protein sequence ID" value="JAE36275.1"/>
    <property type="molecule type" value="Transcribed_RNA"/>
</dbReference>
<dbReference type="AlphaFoldDB" id="A0A0A9HGI7"/>
<protein>
    <recommendedName>
        <fullName evidence="3">NET domain-containing protein</fullName>
    </recommendedName>
</protein>
<sequence length="223" mass="25323">MPGRLQYTKMSRKPFNQNESKDDYMEHYKAILFELLSGKDDSFSKRVTKEVQGTKIQNKGNEGHICDRALPLFTGQIVGVSKNDNERLKNAIYEIITFLNNDVDEVNRDIQAMVESGETRQEAVEFSGGLLGKLGKMVQGVDELLNTAASKCRPMTTDEKIELGKCIRKLPEEALDRVVEIITARKPASQNSDKISMNLGELDDATLWRLYYHVEHVLKENKI</sequence>
<keyword evidence="1" id="KW-0805">Transcription regulation</keyword>
<dbReference type="PANTHER" id="PTHR45926">
    <property type="entry name" value="OSJNBA0053K19.4 PROTEIN"/>
    <property type="match status" value="1"/>
</dbReference>
<name>A0A0A9HGI7_ARUDO</name>
<organism evidence="4">
    <name type="scientific">Arundo donax</name>
    <name type="common">Giant reed</name>
    <name type="synonym">Donax arundinaceus</name>
    <dbReference type="NCBI Taxonomy" id="35708"/>
    <lineage>
        <taxon>Eukaryota</taxon>
        <taxon>Viridiplantae</taxon>
        <taxon>Streptophyta</taxon>
        <taxon>Embryophyta</taxon>
        <taxon>Tracheophyta</taxon>
        <taxon>Spermatophyta</taxon>
        <taxon>Magnoliopsida</taxon>
        <taxon>Liliopsida</taxon>
        <taxon>Poales</taxon>
        <taxon>Poaceae</taxon>
        <taxon>PACMAD clade</taxon>
        <taxon>Arundinoideae</taxon>
        <taxon>Arundineae</taxon>
        <taxon>Arundo</taxon>
    </lineage>
</organism>
<evidence type="ECO:0000256" key="2">
    <source>
        <dbReference type="ARBA" id="ARBA00023163"/>
    </source>
</evidence>
<reference evidence="4" key="1">
    <citation type="submission" date="2014-09" db="EMBL/GenBank/DDBJ databases">
        <authorList>
            <person name="Magalhaes I.L.F."/>
            <person name="Oliveira U."/>
            <person name="Santos F.R."/>
            <person name="Vidigal T.H.D.A."/>
            <person name="Brescovit A.D."/>
            <person name="Santos A.J."/>
        </authorList>
    </citation>
    <scope>NUCLEOTIDE SEQUENCE</scope>
    <source>
        <tissue evidence="4">Shoot tissue taken approximately 20 cm above the soil surface</tissue>
    </source>
</reference>
<reference evidence="4" key="2">
    <citation type="journal article" date="2015" name="Data Brief">
        <title>Shoot transcriptome of the giant reed, Arundo donax.</title>
        <authorList>
            <person name="Barrero R.A."/>
            <person name="Guerrero F.D."/>
            <person name="Moolhuijzen P."/>
            <person name="Goolsby J.A."/>
            <person name="Tidwell J."/>
            <person name="Bellgard S.E."/>
            <person name="Bellgard M.I."/>
        </authorList>
    </citation>
    <scope>NUCLEOTIDE SEQUENCE</scope>
    <source>
        <tissue evidence="4">Shoot tissue taken approximately 20 cm above the soil surface</tissue>
    </source>
</reference>
<evidence type="ECO:0000256" key="1">
    <source>
        <dbReference type="ARBA" id="ARBA00023015"/>
    </source>
</evidence>
<dbReference type="InterPro" id="IPR038336">
    <property type="entry name" value="NET_sf"/>
</dbReference>
<dbReference type="Pfam" id="PF17035">
    <property type="entry name" value="BET"/>
    <property type="match status" value="1"/>
</dbReference>
<evidence type="ECO:0000313" key="4">
    <source>
        <dbReference type="EMBL" id="JAE36275.1"/>
    </source>
</evidence>